<protein>
    <recommendedName>
        <fullName evidence="10">Arginine--tRNA ligase</fullName>
        <ecNumber evidence="10">6.1.1.19</ecNumber>
    </recommendedName>
    <alternativeName>
        <fullName evidence="10">Arginyl-tRNA synthetase</fullName>
        <shortName evidence="10">ArgRS</shortName>
    </alternativeName>
</protein>
<dbReference type="SMART" id="SM00836">
    <property type="entry name" value="DALR_1"/>
    <property type="match status" value="1"/>
</dbReference>
<dbReference type="Pfam" id="PF00750">
    <property type="entry name" value="tRNA-synt_1d"/>
    <property type="match status" value="1"/>
</dbReference>
<evidence type="ECO:0000256" key="7">
    <source>
        <dbReference type="ARBA" id="ARBA00023146"/>
    </source>
</evidence>
<evidence type="ECO:0000256" key="2">
    <source>
        <dbReference type="ARBA" id="ARBA00022490"/>
    </source>
</evidence>
<dbReference type="CDD" id="cd07956">
    <property type="entry name" value="Anticodon_Ia_Arg"/>
    <property type="match status" value="1"/>
</dbReference>
<dbReference type="Pfam" id="PF05746">
    <property type="entry name" value="DALR_1"/>
    <property type="match status" value="1"/>
</dbReference>
<evidence type="ECO:0000256" key="4">
    <source>
        <dbReference type="ARBA" id="ARBA00022741"/>
    </source>
</evidence>
<dbReference type="InterPro" id="IPR001278">
    <property type="entry name" value="Arg-tRNA-ligase"/>
</dbReference>
<dbReference type="Gene3D" id="3.40.50.620">
    <property type="entry name" value="HUPs"/>
    <property type="match status" value="1"/>
</dbReference>
<dbReference type="PANTHER" id="PTHR11956">
    <property type="entry name" value="ARGINYL-TRNA SYNTHETASE"/>
    <property type="match status" value="1"/>
</dbReference>
<comment type="similarity">
    <text evidence="1 10 11">Belongs to the class-I aminoacyl-tRNA synthetase family.</text>
</comment>
<dbReference type="NCBIfam" id="TIGR00456">
    <property type="entry name" value="argS"/>
    <property type="match status" value="1"/>
</dbReference>
<dbReference type="InterPro" id="IPR014729">
    <property type="entry name" value="Rossmann-like_a/b/a_fold"/>
</dbReference>
<dbReference type="SMART" id="SM01016">
    <property type="entry name" value="Arg_tRNA_synt_N"/>
    <property type="match status" value="1"/>
</dbReference>
<accession>A0ABZ3EEW1</accession>
<dbReference type="InterPro" id="IPR035684">
    <property type="entry name" value="ArgRS_core"/>
</dbReference>
<reference evidence="14 15" key="1">
    <citation type="journal article" date="2024" name="Pathogens">
        <title>Staphylococcus hsinchuensis sp. nov., Isolated from Soymilk.</title>
        <authorList>
            <person name="Wang Y.T."/>
            <person name="Lin Y.C."/>
            <person name="Hsieh Y.H."/>
            <person name="Lin Y.T."/>
            <person name="Hamada M."/>
            <person name="Chen C.C."/>
            <person name="Liou J.S."/>
            <person name="Lee A.Y."/>
            <person name="Zhang W.L."/>
            <person name="Chen Y.T."/>
            <person name="Huang C.H."/>
        </authorList>
    </citation>
    <scope>NUCLEOTIDE SEQUENCE [LARGE SCALE GENOMIC DNA]</scope>
    <source>
        <strain evidence="14 15">H164</strain>
    </source>
</reference>
<gene>
    <name evidence="10 14" type="primary">argS</name>
    <name evidence="14" type="ORF">QQM35_04725</name>
</gene>
<comment type="catalytic activity">
    <reaction evidence="9 10">
        <text>tRNA(Arg) + L-arginine + ATP = L-arginyl-tRNA(Arg) + AMP + diphosphate</text>
        <dbReference type="Rhea" id="RHEA:20301"/>
        <dbReference type="Rhea" id="RHEA-COMP:9658"/>
        <dbReference type="Rhea" id="RHEA-COMP:9673"/>
        <dbReference type="ChEBI" id="CHEBI:30616"/>
        <dbReference type="ChEBI" id="CHEBI:32682"/>
        <dbReference type="ChEBI" id="CHEBI:33019"/>
        <dbReference type="ChEBI" id="CHEBI:78442"/>
        <dbReference type="ChEBI" id="CHEBI:78513"/>
        <dbReference type="ChEBI" id="CHEBI:456215"/>
        <dbReference type="EC" id="6.1.1.19"/>
    </reaction>
</comment>
<feature type="domain" description="DALR anticodon binding" evidence="12">
    <location>
        <begin position="437"/>
        <end position="555"/>
    </location>
</feature>
<evidence type="ECO:0000313" key="15">
    <source>
        <dbReference type="Proteomes" id="UP001436297"/>
    </source>
</evidence>
<evidence type="ECO:0000259" key="12">
    <source>
        <dbReference type="SMART" id="SM00836"/>
    </source>
</evidence>
<dbReference type="EC" id="6.1.1.19" evidence="10"/>
<dbReference type="Gene3D" id="3.30.1360.70">
    <property type="entry name" value="Arginyl tRNA synthetase N-terminal domain"/>
    <property type="match status" value="1"/>
</dbReference>
<dbReference type="Gene3D" id="1.10.730.10">
    <property type="entry name" value="Isoleucyl-tRNA Synthetase, Domain 1"/>
    <property type="match status" value="1"/>
</dbReference>
<evidence type="ECO:0000256" key="11">
    <source>
        <dbReference type="RuleBase" id="RU363038"/>
    </source>
</evidence>
<dbReference type="HAMAP" id="MF_00123">
    <property type="entry name" value="Arg_tRNA_synth"/>
    <property type="match status" value="1"/>
</dbReference>
<sequence length="555" mass="62792">MNIIDQVKQTLIEEIKHSILTSELADSESLPEIKVEIPKDTKNGDYSTNIAMVLTKIAKKNPREIAQAIVDNLNTAKANVEKVDIAGPGFINFYLDNHYLTAVIPEAINKGDKFGYAESSKDQSILLEYVSANPTGDLHIGHARNAAVGDTLANILTAAGYQVTREYYINDAGNQITNLARSIEARYFEALGDSSVTMPEDGYHGKDIINIANDLAAKQPELKDLAEEERIKTFRQLGVNYEMEKLRKDLSDFNTHFDNWFSETSLYEKGEIKAVLNKMTELGYTYEQDDATWLRTTDFKDDKDRVLIKNDGNYTYFLPDIAYHFDKIERGNDTLINLFGADHHGYINRLKASMETFGVDSERLEIQIMQMVRLLQNGEEVKMSKRTGNAITLREIMDEVGVDAARYFLTMRSPDTHFDFDMELAKQESQDNPVYYAQYAHARICSILKQAEERDITPSADVDFSPITNDKAIELMKKLAEFEPTIQNAAEQRAPHRITNYIQDLAAHFHKFYNAEKVLTEDIEKTKALIALVEAVKITLHNALALVGVNAPESM</sequence>
<evidence type="ECO:0000313" key="14">
    <source>
        <dbReference type="EMBL" id="XAF71401.1"/>
    </source>
</evidence>
<dbReference type="Proteomes" id="UP001436297">
    <property type="component" value="Chromosome"/>
</dbReference>
<dbReference type="InterPro" id="IPR001412">
    <property type="entry name" value="aa-tRNA-synth_I_CS"/>
</dbReference>
<evidence type="ECO:0000256" key="8">
    <source>
        <dbReference type="ARBA" id="ARBA00048359"/>
    </source>
</evidence>
<dbReference type="Pfam" id="PF03485">
    <property type="entry name" value="Arg_tRNA_synt_N"/>
    <property type="match status" value="1"/>
</dbReference>
<keyword evidence="15" id="KW-1185">Reference proteome</keyword>
<dbReference type="PANTHER" id="PTHR11956:SF5">
    <property type="entry name" value="ARGININE--TRNA LIGASE, CYTOPLASMIC"/>
    <property type="match status" value="1"/>
</dbReference>
<evidence type="ECO:0000256" key="3">
    <source>
        <dbReference type="ARBA" id="ARBA00022598"/>
    </source>
</evidence>
<dbReference type="InterPro" id="IPR036695">
    <property type="entry name" value="Arg-tRNA-synth_N_sf"/>
</dbReference>
<evidence type="ECO:0000256" key="1">
    <source>
        <dbReference type="ARBA" id="ARBA00005594"/>
    </source>
</evidence>
<evidence type="ECO:0000256" key="10">
    <source>
        <dbReference type="HAMAP-Rule" id="MF_00123"/>
    </source>
</evidence>
<dbReference type="InterPro" id="IPR005148">
    <property type="entry name" value="Arg-tRNA-synth_N"/>
</dbReference>
<evidence type="ECO:0000259" key="13">
    <source>
        <dbReference type="SMART" id="SM01016"/>
    </source>
</evidence>
<dbReference type="EMBL" id="CP128355">
    <property type="protein sequence ID" value="XAF71401.1"/>
    <property type="molecule type" value="Genomic_DNA"/>
</dbReference>
<dbReference type="RefSeq" id="WP_251518768.1">
    <property type="nucleotide sequence ID" value="NZ_CP128355.1"/>
</dbReference>
<name>A0ABZ3EEW1_9STAP</name>
<dbReference type="GO" id="GO:0004814">
    <property type="term" value="F:arginine-tRNA ligase activity"/>
    <property type="evidence" value="ECO:0007669"/>
    <property type="project" value="UniProtKB-EC"/>
</dbReference>
<evidence type="ECO:0000256" key="6">
    <source>
        <dbReference type="ARBA" id="ARBA00022917"/>
    </source>
</evidence>
<evidence type="ECO:0000256" key="5">
    <source>
        <dbReference type="ARBA" id="ARBA00022840"/>
    </source>
</evidence>
<keyword evidence="6 10" id="KW-0648">Protein biosynthesis</keyword>
<feature type="domain" description="Arginyl tRNA synthetase N-terminal" evidence="13">
    <location>
        <begin position="5"/>
        <end position="95"/>
    </location>
</feature>
<dbReference type="InterPro" id="IPR009080">
    <property type="entry name" value="tRNAsynth_Ia_anticodon-bd"/>
</dbReference>
<dbReference type="SUPFAM" id="SSF52374">
    <property type="entry name" value="Nucleotidylyl transferase"/>
    <property type="match status" value="1"/>
</dbReference>
<dbReference type="PRINTS" id="PR01038">
    <property type="entry name" value="TRNASYNTHARG"/>
</dbReference>
<keyword evidence="5 10" id="KW-0067">ATP-binding</keyword>
<organism evidence="14 15">
    <name type="scientific">Staphylococcus hsinchuensis</name>
    <dbReference type="NCBI Taxonomy" id="3051183"/>
    <lineage>
        <taxon>Bacteria</taxon>
        <taxon>Bacillati</taxon>
        <taxon>Bacillota</taxon>
        <taxon>Bacilli</taxon>
        <taxon>Bacillales</taxon>
        <taxon>Staphylococcaceae</taxon>
        <taxon>Staphylococcus</taxon>
    </lineage>
</organism>
<proteinExistence type="inferred from homology"/>
<dbReference type="CDD" id="cd00671">
    <property type="entry name" value="ArgRS_core"/>
    <property type="match status" value="1"/>
</dbReference>
<evidence type="ECO:0000256" key="9">
    <source>
        <dbReference type="ARBA" id="ARBA00049339"/>
    </source>
</evidence>
<dbReference type="InterPro" id="IPR008909">
    <property type="entry name" value="DALR_anticod-bd"/>
</dbReference>
<keyword evidence="3 10" id="KW-0436">Ligase</keyword>
<keyword evidence="2 10" id="KW-0963">Cytoplasm</keyword>
<dbReference type="PROSITE" id="PS00178">
    <property type="entry name" value="AA_TRNA_LIGASE_I"/>
    <property type="match status" value="1"/>
</dbReference>
<comment type="catalytic activity">
    <reaction evidence="8">
        <text>tRNA(Ile) + L-isoleucine + ATP = L-isoleucyl-tRNA(Ile) + AMP + diphosphate</text>
        <dbReference type="Rhea" id="RHEA:11060"/>
        <dbReference type="Rhea" id="RHEA-COMP:9666"/>
        <dbReference type="Rhea" id="RHEA-COMP:9695"/>
        <dbReference type="ChEBI" id="CHEBI:30616"/>
        <dbReference type="ChEBI" id="CHEBI:33019"/>
        <dbReference type="ChEBI" id="CHEBI:58045"/>
        <dbReference type="ChEBI" id="CHEBI:78442"/>
        <dbReference type="ChEBI" id="CHEBI:78528"/>
        <dbReference type="ChEBI" id="CHEBI:456215"/>
        <dbReference type="EC" id="6.1.1.5"/>
    </reaction>
</comment>
<feature type="short sequence motif" description="'HIGH' region" evidence="10">
    <location>
        <begin position="132"/>
        <end position="142"/>
    </location>
</feature>
<comment type="subunit">
    <text evidence="10">Monomer.</text>
</comment>
<comment type="subcellular location">
    <subcellularLocation>
        <location evidence="10">Cytoplasm</location>
    </subcellularLocation>
</comment>
<dbReference type="SUPFAM" id="SSF47323">
    <property type="entry name" value="Anticodon-binding domain of a subclass of class I aminoacyl-tRNA synthetases"/>
    <property type="match status" value="1"/>
</dbReference>
<keyword evidence="7 10" id="KW-0030">Aminoacyl-tRNA synthetase</keyword>
<dbReference type="SUPFAM" id="SSF55190">
    <property type="entry name" value="Arginyl-tRNA synthetase (ArgRS), N-terminal 'additional' domain"/>
    <property type="match status" value="1"/>
</dbReference>
<keyword evidence="4 10" id="KW-0547">Nucleotide-binding</keyword>